<keyword evidence="1" id="KW-0472">Membrane</keyword>
<protein>
    <recommendedName>
        <fullName evidence="4">PilZ domain-containing protein</fullName>
    </recommendedName>
</protein>
<organism evidence="2 3">
    <name type="scientific">Pseudoxanthomonas winnipegensis</name>
    <dbReference type="NCBI Taxonomy" id="2480810"/>
    <lineage>
        <taxon>Bacteria</taxon>
        <taxon>Pseudomonadati</taxon>
        <taxon>Pseudomonadota</taxon>
        <taxon>Gammaproteobacteria</taxon>
        <taxon>Lysobacterales</taxon>
        <taxon>Lysobacteraceae</taxon>
        <taxon>Pseudoxanthomonas</taxon>
    </lineage>
</organism>
<proteinExistence type="predicted"/>
<comment type="caution">
    <text evidence="2">The sequence shown here is derived from an EMBL/GenBank/DDBJ whole genome shotgun (WGS) entry which is preliminary data.</text>
</comment>
<dbReference type="RefSeq" id="WP_130532549.1">
    <property type="nucleotide sequence ID" value="NZ_SHME01000002.1"/>
</dbReference>
<evidence type="ECO:0000313" key="2">
    <source>
        <dbReference type="EMBL" id="TAA20550.1"/>
    </source>
</evidence>
<keyword evidence="1" id="KW-1133">Transmembrane helix</keyword>
<evidence type="ECO:0000256" key="1">
    <source>
        <dbReference type="SAM" id="Phobius"/>
    </source>
</evidence>
<evidence type="ECO:0008006" key="4">
    <source>
        <dbReference type="Google" id="ProtNLM"/>
    </source>
</evidence>
<sequence>MDEQPALLIQACTLENLSQEGVCMAPVWVERPQQVLPPLSLADGTVVAFAIVAVWAVGLKARLVFRAARMGAF</sequence>
<accession>A0ABY1WF21</accession>
<evidence type="ECO:0000313" key="3">
    <source>
        <dbReference type="Proteomes" id="UP000293089"/>
    </source>
</evidence>
<keyword evidence="3" id="KW-1185">Reference proteome</keyword>
<name>A0ABY1WF21_9GAMM</name>
<dbReference type="EMBL" id="SHME01000002">
    <property type="protein sequence ID" value="TAA20550.1"/>
    <property type="molecule type" value="Genomic_DNA"/>
</dbReference>
<keyword evidence="1" id="KW-0812">Transmembrane</keyword>
<feature type="transmembrane region" description="Helical" evidence="1">
    <location>
        <begin position="46"/>
        <end position="65"/>
    </location>
</feature>
<reference evidence="2 3" key="1">
    <citation type="submission" date="2019-02" db="EMBL/GenBank/DDBJ databases">
        <title>WGS of Pseudoxanthomonas species novum from clinical isolates.</title>
        <authorList>
            <person name="Bernier A.-M."/>
            <person name="Bernard K."/>
            <person name="Vachon A."/>
        </authorList>
    </citation>
    <scope>NUCLEOTIDE SEQUENCE [LARGE SCALE GENOMIC DNA]</scope>
    <source>
        <strain evidence="3">NML 170316</strain>
    </source>
</reference>
<dbReference type="Proteomes" id="UP000293089">
    <property type="component" value="Unassembled WGS sequence"/>
</dbReference>
<gene>
    <name evidence="2" type="ORF">EA658_06210</name>
</gene>